<dbReference type="InterPro" id="IPR018490">
    <property type="entry name" value="cNMP-bd_dom_sf"/>
</dbReference>
<proteinExistence type="predicted"/>
<dbReference type="PROSITE" id="PS00108">
    <property type="entry name" value="PROTEIN_KINASE_ST"/>
    <property type="match status" value="1"/>
</dbReference>
<keyword evidence="3 7" id="KW-0547">Nucleotide-binding</keyword>
<dbReference type="Proteomes" id="UP000663444">
    <property type="component" value="Chromosome"/>
</dbReference>
<dbReference type="InterPro" id="IPR000719">
    <property type="entry name" value="Prot_kinase_dom"/>
</dbReference>
<dbReference type="CDD" id="cd00038">
    <property type="entry name" value="CAP_ED"/>
    <property type="match status" value="1"/>
</dbReference>
<feature type="domain" description="Protein kinase" evidence="8">
    <location>
        <begin position="12"/>
        <end position="278"/>
    </location>
</feature>
<gene>
    <name evidence="10" type="ORF">IWH25_06780</name>
</gene>
<evidence type="ECO:0000313" key="10">
    <source>
        <dbReference type="EMBL" id="QRJ65039.1"/>
    </source>
</evidence>
<feature type="binding site" evidence="7">
    <location>
        <position position="41"/>
    </location>
    <ligand>
        <name>ATP</name>
        <dbReference type="ChEBI" id="CHEBI:30616"/>
    </ligand>
</feature>
<sequence length="433" mass="47883">MATPPPDRIGKYEIVGELGRGATASVYLARDPFAQREVALKLAFPEALKDRERGRLYSHLFLNEASLVGKLNHPHIVQIYDAVVADDLCYIVMEYVPGGTLEAFCTPDRLLPVERVVEIAFKCSRALDFAHRLGVTHRDIKPANILVAGANAGSGDIKISDFGAAITGSAERTQVSGIGSPAYMSPQQVKEQPLDHRTDIYSLGVVMYQLLAGQLPFQASNNYNMVYQIINTAPTPLHQLRREVPASLEAIVARAMAKELDRRYAEWTEFAQDLAEFFRSKKRRAAAQDFAETEKFDTLRSLTFFADFSDVEIWEVVGFSQWREVAPGDLVMRDGEPGDFFCFLADGELKVSKHGKILNLLTAGDCFGEMAVISRGAQLRGADVSALTDAKVITVRGEALARASEACRMHFYQAFLEVLANRLALANQRLAAF</sequence>
<dbReference type="SUPFAM" id="SSF56112">
    <property type="entry name" value="Protein kinase-like (PK-like)"/>
    <property type="match status" value="1"/>
</dbReference>
<evidence type="ECO:0000256" key="4">
    <source>
        <dbReference type="ARBA" id="ARBA00022777"/>
    </source>
</evidence>
<evidence type="ECO:0000256" key="3">
    <source>
        <dbReference type="ARBA" id="ARBA00022741"/>
    </source>
</evidence>
<evidence type="ECO:0000259" key="9">
    <source>
        <dbReference type="PROSITE" id="PS50042"/>
    </source>
</evidence>
<keyword evidence="5 7" id="KW-0067">ATP-binding</keyword>
<organism evidence="10 11">
    <name type="scientific">Azospira restricta</name>
    <dbReference type="NCBI Taxonomy" id="404405"/>
    <lineage>
        <taxon>Bacteria</taxon>
        <taxon>Pseudomonadati</taxon>
        <taxon>Pseudomonadota</taxon>
        <taxon>Betaproteobacteria</taxon>
        <taxon>Rhodocyclales</taxon>
        <taxon>Rhodocyclaceae</taxon>
        <taxon>Azospira</taxon>
    </lineage>
</organism>
<dbReference type="SMART" id="SM00100">
    <property type="entry name" value="cNMP"/>
    <property type="match status" value="1"/>
</dbReference>
<dbReference type="SUPFAM" id="SSF51206">
    <property type="entry name" value="cAMP-binding domain-like"/>
    <property type="match status" value="1"/>
</dbReference>
<keyword evidence="4 10" id="KW-0418">Kinase</keyword>
<dbReference type="CDD" id="cd14014">
    <property type="entry name" value="STKc_PknB_like"/>
    <property type="match status" value="1"/>
</dbReference>
<dbReference type="PANTHER" id="PTHR43289:SF6">
    <property type="entry name" value="SERINE_THREONINE-PROTEIN KINASE NEKL-3"/>
    <property type="match status" value="1"/>
</dbReference>
<dbReference type="InterPro" id="IPR008271">
    <property type="entry name" value="Ser/Thr_kinase_AS"/>
</dbReference>
<evidence type="ECO:0000256" key="2">
    <source>
        <dbReference type="ARBA" id="ARBA00022679"/>
    </source>
</evidence>
<dbReference type="Gene3D" id="1.10.510.10">
    <property type="entry name" value="Transferase(Phosphotransferase) domain 1"/>
    <property type="match status" value="1"/>
</dbReference>
<evidence type="ECO:0000256" key="7">
    <source>
        <dbReference type="PROSITE-ProRule" id="PRU10141"/>
    </source>
</evidence>
<dbReference type="InterPro" id="IPR000595">
    <property type="entry name" value="cNMP-bd_dom"/>
</dbReference>
<accession>A0A974SRF9</accession>
<dbReference type="InterPro" id="IPR014710">
    <property type="entry name" value="RmlC-like_jellyroll"/>
</dbReference>
<dbReference type="EMBL" id="CP064781">
    <property type="protein sequence ID" value="QRJ65039.1"/>
    <property type="molecule type" value="Genomic_DNA"/>
</dbReference>
<dbReference type="GO" id="GO:0005524">
    <property type="term" value="F:ATP binding"/>
    <property type="evidence" value="ECO:0007669"/>
    <property type="project" value="UniProtKB-UniRule"/>
</dbReference>
<dbReference type="Pfam" id="PF00069">
    <property type="entry name" value="Pkinase"/>
    <property type="match status" value="1"/>
</dbReference>
<reference evidence="10" key="1">
    <citation type="submission" date="2020-11" db="EMBL/GenBank/DDBJ databases">
        <title>Azospira restricta DSM 18626 genome sequence.</title>
        <authorList>
            <person name="Moe W.M."/>
        </authorList>
    </citation>
    <scope>NUCLEOTIDE SEQUENCE</scope>
    <source>
        <strain evidence="10">DSM 18626</strain>
    </source>
</reference>
<dbReference type="GO" id="GO:0030553">
    <property type="term" value="F:cGMP binding"/>
    <property type="evidence" value="ECO:0007669"/>
    <property type="project" value="UniProtKB-KW"/>
</dbReference>
<dbReference type="Pfam" id="PF00027">
    <property type="entry name" value="cNMP_binding"/>
    <property type="match status" value="1"/>
</dbReference>
<evidence type="ECO:0000313" key="11">
    <source>
        <dbReference type="Proteomes" id="UP000663444"/>
    </source>
</evidence>
<protein>
    <submittedName>
        <fullName evidence="10">Protein kinase</fullName>
    </submittedName>
</protein>
<evidence type="ECO:0000256" key="1">
    <source>
        <dbReference type="ARBA" id="ARBA00022535"/>
    </source>
</evidence>
<dbReference type="InterPro" id="IPR017441">
    <property type="entry name" value="Protein_kinase_ATP_BS"/>
</dbReference>
<dbReference type="GO" id="GO:0004674">
    <property type="term" value="F:protein serine/threonine kinase activity"/>
    <property type="evidence" value="ECO:0007669"/>
    <property type="project" value="TreeGrafter"/>
</dbReference>
<dbReference type="Gene3D" id="2.60.120.10">
    <property type="entry name" value="Jelly Rolls"/>
    <property type="match status" value="1"/>
</dbReference>
<evidence type="ECO:0000256" key="6">
    <source>
        <dbReference type="ARBA" id="ARBA00022992"/>
    </source>
</evidence>
<dbReference type="SMART" id="SM00220">
    <property type="entry name" value="S_TKc"/>
    <property type="match status" value="1"/>
</dbReference>
<dbReference type="PROSITE" id="PS50042">
    <property type="entry name" value="CNMP_BINDING_3"/>
    <property type="match status" value="1"/>
</dbReference>
<evidence type="ECO:0000256" key="5">
    <source>
        <dbReference type="ARBA" id="ARBA00022840"/>
    </source>
</evidence>
<dbReference type="KEGG" id="ares:IWH25_06780"/>
<dbReference type="PROSITE" id="PS50011">
    <property type="entry name" value="PROTEIN_KINASE_DOM"/>
    <property type="match status" value="1"/>
</dbReference>
<feature type="domain" description="Cyclic nucleotide-binding" evidence="9">
    <location>
        <begin position="304"/>
        <end position="402"/>
    </location>
</feature>
<dbReference type="PROSITE" id="PS00107">
    <property type="entry name" value="PROTEIN_KINASE_ATP"/>
    <property type="match status" value="1"/>
</dbReference>
<dbReference type="InterPro" id="IPR011009">
    <property type="entry name" value="Kinase-like_dom_sf"/>
</dbReference>
<dbReference type="AlphaFoldDB" id="A0A974SRF9"/>
<keyword evidence="1" id="KW-0140">cGMP</keyword>
<evidence type="ECO:0000259" key="8">
    <source>
        <dbReference type="PROSITE" id="PS50011"/>
    </source>
</evidence>
<name>A0A974SRF9_9RHOO</name>
<dbReference type="Gene3D" id="3.30.200.20">
    <property type="entry name" value="Phosphorylase Kinase, domain 1"/>
    <property type="match status" value="1"/>
</dbReference>
<keyword evidence="2" id="KW-0808">Transferase</keyword>
<keyword evidence="6" id="KW-0142">cGMP-binding</keyword>
<dbReference type="PANTHER" id="PTHR43289">
    <property type="entry name" value="MITOGEN-ACTIVATED PROTEIN KINASE KINASE KINASE 20-RELATED"/>
    <property type="match status" value="1"/>
</dbReference>
<dbReference type="RefSeq" id="WP_203388564.1">
    <property type="nucleotide sequence ID" value="NZ_CP064781.1"/>
</dbReference>
<keyword evidence="11" id="KW-1185">Reference proteome</keyword>